<comment type="function">
    <text evidence="2">Involved in production of the polyketide antibiotic thailandamide.</text>
</comment>
<dbReference type="InterPro" id="IPR032821">
    <property type="entry name" value="PKS_assoc"/>
</dbReference>
<evidence type="ECO:0000256" key="1">
    <source>
        <dbReference type="ARBA" id="ARBA00022679"/>
    </source>
</evidence>
<dbReference type="InterPro" id="IPR050091">
    <property type="entry name" value="PKS_NRPS_Biosynth_Enz"/>
</dbReference>
<organism evidence="5 6">
    <name type="scientific">Allorhizobium terrae</name>
    <dbReference type="NCBI Taxonomy" id="1848972"/>
    <lineage>
        <taxon>Bacteria</taxon>
        <taxon>Pseudomonadati</taxon>
        <taxon>Pseudomonadota</taxon>
        <taxon>Alphaproteobacteria</taxon>
        <taxon>Hyphomicrobiales</taxon>
        <taxon>Rhizobiaceae</taxon>
        <taxon>Rhizobium/Agrobacterium group</taxon>
        <taxon>Allorhizobium</taxon>
    </lineage>
</organism>
<dbReference type="RefSeq" id="WP_190236216.1">
    <property type="nucleotide sequence ID" value="NZ_SSOA01000006.1"/>
</dbReference>
<dbReference type="PROSITE" id="PS00606">
    <property type="entry name" value="KS3_1"/>
    <property type="match status" value="1"/>
</dbReference>
<dbReference type="Gene3D" id="3.30.70.3290">
    <property type="match status" value="1"/>
</dbReference>
<evidence type="ECO:0000313" key="5">
    <source>
        <dbReference type="EMBL" id="THF49233.1"/>
    </source>
</evidence>
<dbReference type="InterPro" id="IPR036736">
    <property type="entry name" value="ACP-like_sf"/>
</dbReference>
<protein>
    <submittedName>
        <fullName evidence="5">Beta-ketoacyl synthase</fullName>
    </submittedName>
</protein>
<dbReference type="SUPFAM" id="SSF53901">
    <property type="entry name" value="Thiolase-like"/>
    <property type="match status" value="1"/>
</dbReference>
<keyword evidence="6" id="KW-1185">Reference proteome</keyword>
<accession>A0A4S3ZU34</accession>
<evidence type="ECO:0000259" key="4">
    <source>
        <dbReference type="PROSITE" id="PS52004"/>
    </source>
</evidence>
<dbReference type="SUPFAM" id="SSF47336">
    <property type="entry name" value="ACP-like"/>
    <property type="match status" value="1"/>
</dbReference>
<dbReference type="Pfam" id="PF16197">
    <property type="entry name" value="KAsynt_C_assoc"/>
    <property type="match status" value="1"/>
</dbReference>
<dbReference type="Pfam" id="PF02801">
    <property type="entry name" value="Ketoacyl-synt_C"/>
    <property type="match status" value="1"/>
</dbReference>
<dbReference type="PANTHER" id="PTHR43775:SF51">
    <property type="entry name" value="INACTIVE PHENOLPHTHIOCEROL SYNTHESIS POLYKETIDE SYNTHASE TYPE I PKS1-RELATED"/>
    <property type="match status" value="1"/>
</dbReference>
<dbReference type="Gene3D" id="3.40.47.10">
    <property type="match status" value="1"/>
</dbReference>
<gene>
    <name evidence="5" type="ORF">E6C51_12650</name>
</gene>
<dbReference type="PANTHER" id="PTHR43775">
    <property type="entry name" value="FATTY ACID SYNTHASE"/>
    <property type="match status" value="1"/>
</dbReference>
<dbReference type="PROSITE" id="PS52004">
    <property type="entry name" value="KS3_2"/>
    <property type="match status" value="1"/>
</dbReference>
<dbReference type="SMART" id="SM00825">
    <property type="entry name" value="PKS_KS"/>
    <property type="match status" value="1"/>
</dbReference>
<dbReference type="PROSITE" id="PS50075">
    <property type="entry name" value="CARRIER"/>
    <property type="match status" value="1"/>
</dbReference>
<dbReference type="GO" id="GO:0004312">
    <property type="term" value="F:fatty acid synthase activity"/>
    <property type="evidence" value="ECO:0007669"/>
    <property type="project" value="TreeGrafter"/>
</dbReference>
<dbReference type="CDD" id="cd00833">
    <property type="entry name" value="PKS"/>
    <property type="match status" value="1"/>
</dbReference>
<name>A0A4S3ZU34_9HYPH</name>
<dbReference type="GO" id="GO:0006633">
    <property type="term" value="P:fatty acid biosynthetic process"/>
    <property type="evidence" value="ECO:0007669"/>
    <property type="project" value="InterPro"/>
</dbReference>
<dbReference type="InterPro" id="IPR009081">
    <property type="entry name" value="PP-bd_ACP"/>
</dbReference>
<dbReference type="AlphaFoldDB" id="A0A4S3ZU34"/>
<dbReference type="InterPro" id="IPR014031">
    <property type="entry name" value="Ketoacyl_synth_C"/>
</dbReference>
<keyword evidence="1" id="KW-0808">Transferase</keyword>
<feature type="domain" description="Carrier" evidence="3">
    <location>
        <begin position="708"/>
        <end position="784"/>
    </location>
</feature>
<dbReference type="GO" id="GO:0004315">
    <property type="term" value="F:3-oxoacyl-[acyl-carrier-protein] synthase activity"/>
    <property type="evidence" value="ECO:0007669"/>
    <property type="project" value="InterPro"/>
</dbReference>
<dbReference type="EMBL" id="SSOA01000006">
    <property type="protein sequence ID" value="THF49233.1"/>
    <property type="molecule type" value="Genomic_DNA"/>
</dbReference>
<dbReference type="InterPro" id="IPR018201">
    <property type="entry name" value="Ketoacyl_synth_AS"/>
</dbReference>
<dbReference type="Proteomes" id="UP000310754">
    <property type="component" value="Unassembled WGS sequence"/>
</dbReference>
<sequence length="797" mass="85148">MNEQDLRKIIEDQLALSRRLKAKIEAMEAEQHAPIAIVGMGFRLPGGIDSPNAYWDFLQGEGDALSDIPDNRPSLKAVFDPITDQLGKSYVNRAGFLADVEHFDAKFFGISAREAEALDPQQRLLLETSWEAMERAGIAVRRNERLNAGVFVGIMASEYPERRLGLKDKTTIDPYFGTGGGHCFAAGRISYAMGFSGPAMSVDTACSSSLVALHLAARSLRNGECRYALVGGTNLIFSADLMVSLCQSKALAPDGRSKTFTSEADGYGRGEGIGTLVLMPLADAKREGRPILALLRGTAVNHDGASSGLTVPSGPAQQEVIAAALKDARCDPADIAYVEAHGTGTSLGDPIEIQALDATLGSAIEARAVPLRIGNVKSRIGHLEAASGIAGVVKVVLSLRNGVIPPSLSRRDAGLSPMIDWKNMNVEVPRQATSWPQAYQRRLAGVSSFGLSGTNAHAIFEAWQAVDTSEEPAPAEELVLVSARDAAALRDLALGYAAELKGKATAAVASLAHTSRVGRSIFPFRLAVTGESGSALAAALEQAAKSAARLEAVKPVKPIYRPATAQAALLLLSHLDAEFPHIATMVPELTAEERLDAVLKALGIRSQKDGLATDHPALVMAGQVLPLLGKTSAESRSLFLKALATLFSHGLDLRLDALKAAGCTISPDLPVYAFQRQRFWIEEPRHQMDSLPLQNVEAAVLIDDAVSPERLELLQFVERELQELLRTDDALDASMTFLEVGGDSFIAMLLKKTVEQRYDIDLPLDALATDVPLEIVYGRIADHILSSAGNRVGVAAE</sequence>
<dbReference type="FunFam" id="3.40.47.10:FF:000019">
    <property type="entry name" value="Polyketide synthase type I"/>
    <property type="match status" value="1"/>
</dbReference>
<evidence type="ECO:0000256" key="2">
    <source>
        <dbReference type="ARBA" id="ARBA00054155"/>
    </source>
</evidence>
<dbReference type="InterPro" id="IPR014030">
    <property type="entry name" value="Ketoacyl_synth_N"/>
</dbReference>
<proteinExistence type="predicted"/>
<dbReference type="InterPro" id="IPR020841">
    <property type="entry name" value="PKS_Beta-ketoAc_synthase_dom"/>
</dbReference>
<dbReference type="Pfam" id="PF00550">
    <property type="entry name" value="PP-binding"/>
    <property type="match status" value="1"/>
</dbReference>
<evidence type="ECO:0000313" key="6">
    <source>
        <dbReference type="Proteomes" id="UP000310754"/>
    </source>
</evidence>
<evidence type="ECO:0000259" key="3">
    <source>
        <dbReference type="PROSITE" id="PS50075"/>
    </source>
</evidence>
<dbReference type="Pfam" id="PF00109">
    <property type="entry name" value="ketoacyl-synt"/>
    <property type="match status" value="1"/>
</dbReference>
<reference evidence="5 6" key="1">
    <citation type="submission" date="2019-04" db="EMBL/GenBank/DDBJ databases">
        <title>Rhizobium terrae sp. nov., isolated from a paddy soil.</title>
        <authorList>
            <person name="Lin S.-Y."/>
            <person name="Hameed A."/>
            <person name="Huang H.-I."/>
            <person name="Young C.-C."/>
        </authorList>
    </citation>
    <scope>NUCLEOTIDE SEQUENCE [LARGE SCALE GENOMIC DNA]</scope>
    <source>
        <strain evidence="5 6">CC-HIH110</strain>
    </source>
</reference>
<dbReference type="InterPro" id="IPR016039">
    <property type="entry name" value="Thiolase-like"/>
</dbReference>
<comment type="caution">
    <text evidence="5">The sequence shown here is derived from an EMBL/GenBank/DDBJ whole genome shotgun (WGS) entry which is preliminary data.</text>
</comment>
<feature type="domain" description="Ketosynthase family 3 (KS3)" evidence="4">
    <location>
        <begin position="32"/>
        <end position="462"/>
    </location>
</feature>